<protein>
    <recommendedName>
        <fullName evidence="3">Copper amine oxidase-like N-terminal domain-containing protein</fullName>
    </recommendedName>
</protein>
<organism evidence="1 2">
    <name type="scientific">Paenibacillus borealis</name>
    <dbReference type="NCBI Taxonomy" id="160799"/>
    <lineage>
        <taxon>Bacteria</taxon>
        <taxon>Bacillati</taxon>
        <taxon>Bacillota</taxon>
        <taxon>Bacilli</taxon>
        <taxon>Bacillales</taxon>
        <taxon>Paenibacillaceae</taxon>
        <taxon>Paenibacillus</taxon>
    </lineage>
</organism>
<name>A0A089LA11_PAEBO</name>
<evidence type="ECO:0008006" key="3">
    <source>
        <dbReference type="Google" id="ProtNLM"/>
    </source>
</evidence>
<dbReference type="SUPFAM" id="SSF82171">
    <property type="entry name" value="DPP6 N-terminal domain-like"/>
    <property type="match status" value="1"/>
</dbReference>
<evidence type="ECO:0000313" key="1">
    <source>
        <dbReference type="EMBL" id="AIQ57667.1"/>
    </source>
</evidence>
<dbReference type="AlphaFoldDB" id="A0A089LA11"/>
<accession>A0A089LA11</accession>
<dbReference type="Gene3D" id="2.120.10.30">
    <property type="entry name" value="TolB, C-terminal domain"/>
    <property type="match status" value="1"/>
</dbReference>
<dbReference type="InterPro" id="IPR011042">
    <property type="entry name" value="6-blade_b-propeller_TolB-like"/>
</dbReference>
<dbReference type="OrthoDB" id="2664279at2"/>
<proteinExistence type="predicted"/>
<gene>
    <name evidence="1" type="ORF">PBOR_12560</name>
</gene>
<dbReference type="EMBL" id="CP009285">
    <property type="protein sequence ID" value="AIQ57667.1"/>
    <property type="molecule type" value="Genomic_DNA"/>
</dbReference>
<dbReference type="RefSeq" id="WP_042211865.1">
    <property type="nucleotide sequence ID" value="NZ_CP009285.1"/>
</dbReference>
<dbReference type="PANTHER" id="PTHR36842:SF1">
    <property type="entry name" value="PROTEIN TOLB"/>
    <property type="match status" value="1"/>
</dbReference>
<sequence>MIMIMTRKKWSGIIVIVAALILLWGATTQAIQAANEPISSDNMLMAVPYEENVSNVMVGEHGAVLLVDSIDDKEYTEMMSILYPNGTVDAQGQDIPGINNLAEVREQFIAEHMRAYSLVGEQTTEVKLSPFNISITDESNGEYSSLFYKASVGNDSFVFPSEWGNQSCGFISLSEKNIFIAYTDMGIWRIDPEKMSAEKLSSDEYSGKAQAEISSEITKLHPDAYLTWVDGVKISPDGNYVVYRTNRDSIELNETSIWEIDLNTGEESQLINPAYNNDIIGFINDSNVVVGALSDTRMIDVNSKRAVNIDVPKLPNLRISDVKNENIVFSSYEEGSSNTTAFISSVNVSTGKVSEITSLSGYLDGEPRFSPSGSKVAVGYGEDPMVGVDDVMFVDLSTKSHDLLSSSLQNARAVKGTNARFLWIDDDAVLVDTQHGSEHSSFLIKSQEE</sequence>
<dbReference type="KEGG" id="pbd:PBOR_12560"/>
<evidence type="ECO:0000313" key="2">
    <source>
        <dbReference type="Proteomes" id="UP000029518"/>
    </source>
</evidence>
<dbReference type="Proteomes" id="UP000029518">
    <property type="component" value="Chromosome"/>
</dbReference>
<dbReference type="HOGENOM" id="CLU_609496_0_0_9"/>
<keyword evidence="2" id="KW-1185">Reference proteome</keyword>
<dbReference type="PANTHER" id="PTHR36842">
    <property type="entry name" value="PROTEIN TOLB HOMOLOG"/>
    <property type="match status" value="1"/>
</dbReference>
<reference evidence="1" key="1">
    <citation type="submission" date="2014-08" db="EMBL/GenBank/DDBJ databases">
        <title>Comparative genomics of the Paenibacillus odorifer group.</title>
        <authorList>
            <person name="den Bakker H.C."/>
            <person name="Tsai Y.-C.Y.-C."/>
            <person name="Martin N."/>
            <person name="Korlach J."/>
            <person name="Wiedmann M."/>
        </authorList>
    </citation>
    <scope>NUCLEOTIDE SEQUENCE [LARGE SCALE GENOMIC DNA]</scope>
    <source>
        <strain evidence="1">DSM 13188</strain>
    </source>
</reference>